<feature type="repeat" description="ANK" evidence="3">
    <location>
        <begin position="620"/>
        <end position="652"/>
    </location>
</feature>
<keyword evidence="6" id="KW-1185">Reference proteome</keyword>
<dbReference type="AlphaFoldDB" id="A0A9P5H6P2"/>
<gene>
    <name evidence="5" type="ORF">G7Z17_g5661</name>
</gene>
<dbReference type="InterPro" id="IPR002110">
    <property type="entry name" value="Ankyrin_rpt"/>
</dbReference>
<name>A0A9P5H6P2_9HYPO</name>
<dbReference type="PROSITE" id="PS50297">
    <property type="entry name" value="ANK_REP_REGION"/>
    <property type="match status" value="4"/>
</dbReference>
<comment type="caution">
    <text evidence="5">The sequence shown here is derived from an EMBL/GenBank/DDBJ whole genome shotgun (WGS) entry which is preliminary data.</text>
</comment>
<evidence type="ECO:0000256" key="1">
    <source>
        <dbReference type="ARBA" id="ARBA00022737"/>
    </source>
</evidence>
<dbReference type="PANTHER" id="PTHR24171:SF8">
    <property type="entry name" value="BRCA1-ASSOCIATED RING DOMAIN PROTEIN 1"/>
    <property type="match status" value="1"/>
</dbReference>
<dbReference type="PRINTS" id="PR01415">
    <property type="entry name" value="ANKYRIN"/>
</dbReference>
<dbReference type="PANTHER" id="PTHR24171">
    <property type="entry name" value="ANKYRIN REPEAT DOMAIN-CONTAINING PROTEIN 39-RELATED"/>
    <property type="match status" value="1"/>
</dbReference>
<dbReference type="GO" id="GO:0004842">
    <property type="term" value="F:ubiquitin-protein transferase activity"/>
    <property type="evidence" value="ECO:0007669"/>
    <property type="project" value="TreeGrafter"/>
</dbReference>
<proteinExistence type="predicted"/>
<dbReference type="PROSITE" id="PS50088">
    <property type="entry name" value="ANK_REPEAT"/>
    <property type="match status" value="6"/>
</dbReference>
<evidence type="ECO:0000313" key="5">
    <source>
        <dbReference type="EMBL" id="KAF7550502.1"/>
    </source>
</evidence>
<evidence type="ECO:0000256" key="2">
    <source>
        <dbReference type="ARBA" id="ARBA00023043"/>
    </source>
</evidence>
<dbReference type="InterPro" id="IPR007111">
    <property type="entry name" value="NACHT_NTPase"/>
</dbReference>
<dbReference type="SUPFAM" id="SSF52540">
    <property type="entry name" value="P-loop containing nucleoside triphosphate hydrolases"/>
    <property type="match status" value="1"/>
</dbReference>
<reference evidence="5" key="1">
    <citation type="submission" date="2020-03" db="EMBL/GenBank/DDBJ databases">
        <title>Draft Genome Sequence of Cylindrodendrum hubeiense.</title>
        <authorList>
            <person name="Buettner E."/>
            <person name="Kellner H."/>
        </authorList>
    </citation>
    <scope>NUCLEOTIDE SEQUENCE</scope>
    <source>
        <strain evidence="5">IHI 201604</strain>
    </source>
</reference>
<dbReference type="Proteomes" id="UP000722485">
    <property type="component" value="Unassembled WGS sequence"/>
</dbReference>
<feature type="repeat" description="ANK" evidence="3">
    <location>
        <begin position="554"/>
        <end position="586"/>
    </location>
</feature>
<dbReference type="SMART" id="SM00248">
    <property type="entry name" value="ANK"/>
    <property type="match status" value="7"/>
</dbReference>
<dbReference type="PROSITE" id="PS50837">
    <property type="entry name" value="NACHT"/>
    <property type="match status" value="1"/>
</dbReference>
<dbReference type="InterPro" id="IPR027417">
    <property type="entry name" value="P-loop_NTPase"/>
</dbReference>
<dbReference type="Gene3D" id="1.25.40.20">
    <property type="entry name" value="Ankyrin repeat-containing domain"/>
    <property type="match status" value="1"/>
</dbReference>
<dbReference type="EMBL" id="JAANBB010000097">
    <property type="protein sequence ID" value="KAF7550502.1"/>
    <property type="molecule type" value="Genomic_DNA"/>
</dbReference>
<feature type="repeat" description="ANK" evidence="3">
    <location>
        <begin position="686"/>
        <end position="718"/>
    </location>
</feature>
<evidence type="ECO:0000313" key="6">
    <source>
        <dbReference type="Proteomes" id="UP000722485"/>
    </source>
</evidence>
<dbReference type="Pfam" id="PF12796">
    <property type="entry name" value="Ank_2"/>
    <property type="match status" value="2"/>
</dbReference>
<feature type="repeat" description="ANK" evidence="3">
    <location>
        <begin position="587"/>
        <end position="619"/>
    </location>
</feature>
<dbReference type="Pfam" id="PF24883">
    <property type="entry name" value="NPHP3_N"/>
    <property type="match status" value="1"/>
</dbReference>
<protein>
    <recommendedName>
        <fullName evidence="4">NACHT domain-containing protein</fullName>
    </recommendedName>
</protein>
<accession>A0A9P5H6P2</accession>
<evidence type="ECO:0000259" key="4">
    <source>
        <dbReference type="PROSITE" id="PS50837"/>
    </source>
</evidence>
<keyword evidence="1" id="KW-0677">Repeat</keyword>
<sequence length="746" mass="84204">MVESADETLNRRRNPKAIPVNLSDTSGELWKCLRKMRVSNPIDVLSDIKIQKGGRVGTTCEWILKREEFLTWGTDENPQLLRLVGSPGIGKTILSTFLVEILEKKVQKATGKLFGYFFCDDKSQERRTQTAILRSLIWQLLRQRNELFKHLQSDFESQGSTFFDNFSALWRIFQCMLNDKRVGEVFILIDALDESESSTRKGFLQGIKELFKSATVGTGKFKFIITCRPGIIDVEDQLKGIGTSLRVDSAEINNDLSEYIDFKVNGLTDLNGEEYPSELKDRVRDTLRREAGGTFLWVSLMLAGLNEVLMSHVEAKLKSLPHGLDNTYAAILDRIDSGKRETAQFILHCMVAARRPLRKTEIQTAFATWNTGSIQRDKDVAAYADILSACSSILYLSRVDNEDDATLNFCHQSVKDFLLSKPSTINTWYHTVGDEANLFIFKACCAYLSAEELNDDNLVVHRRGRLEVLLKTNTQELRSHFSQYLFLEYSSREWEHHAVASYSALLGGRHGLPINFLNTTLRNAWLLRAIREGQEAIVKLLIENGTDVEYKDSFGLTPLFLSVTYGQEAIVKLLLENGADIESKDVNMQTSLSWTAEKGHEAIVKLLLENGAAVESKDVFGQTPLFLSVTNGYEVIVKLLLEKGADIESKDRFDRTPLLLSIVKKNTVIAKLLLENGTNVESRDVNRRTPLLWAASNRHEATVKLLLENGAAVDSKERFDRTPLLLSVTYRDEAIVKLLLKNGAVE</sequence>
<evidence type="ECO:0000256" key="3">
    <source>
        <dbReference type="PROSITE-ProRule" id="PRU00023"/>
    </source>
</evidence>
<dbReference type="InterPro" id="IPR056884">
    <property type="entry name" value="NPHP3-like_N"/>
</dbReference>
<keyword evidence="2 3" id="KW-0040">ANK repeat</keyword>
<feature type="repeat" description="ANK" evidence="3">
    <location>
        <begin position="526"/>
        <end position="553"/>
    </location>
</feature>
<feature type="domain" description="NACHT" evidence="4">
    <location>
        <begin position="79"/>
        <end position="230"/>
    </location>
</feature>
<dbReference type="Gene3D" id="3.40.50.300">
    <property type="entry name" value="P-loop containing nucleotide triphosphate hydrolases"/>
    <property type="match status" value="1"/>
</dbReference>
<feature type="repeat" description="ANK" evidence="3">
    <location>
        <begin position="653"/>
        <end position="685"/>
    </location>
</feature>
<dbReference type="InterPro" id="IPR036770">
    <property type="entry name" value="Ankyrin_rpt-contain_sf"/>
</dbReference>
<dbReference type="SUPFAM" id="SSF48403">
    <property type="entry name" value="Ankyrin repeat"/>
    <property type="match status" value="1"/>
</dbReference>
<organism evidence="5 6">
    <name type="scientific">Cylindrodendrum hubeiense</name>
    <dbReference type="NCBI Taxonomy" id="595255"/>
    <lineage>
        <taxon>Eukaryota</taxon>
        <taxon>Fungi</taxon>
        <taxon>Dikarya</taxon>
        <taxon>Ascomycota</taxon>
        <taxon>Pezizomycotina</taxon>
        <taxon>Sordariomycetes</taxon>
        <taxon>Hypocreomycetidae</taxon>
        <taxon>Hypocreales</taxon>
        <taxon>Nectriaceae</taxon>
        <taxon>Cylindrodendrum</taxon>
    </lineage>
</organism>
<dbReference type="GO" id="GO:0085020">
    <property type="term" value="P:protein K6-linked ubiquitination"/>
    <property type="evidence" value="ECO:0007669"/>
    <property type="project" value="TreeGrafter"/>
</dbReference>
<dbReference type="Pfam" id="PF00023">
    <property type="entry name" value="Ank"/>
    <property type="match status" value="1"/>
</dbReference>
<dbReference type="OrthoDB" id="5086500at2759"/>